<name>I0I8C6_CALAS</name>
<evidence type="ECO:0000313" key="1">
    <source>
        <dbReference type="EMBL" id="BAM01514.1"/>
    </source>
</evidence>
<organism evidence="1 2">
    <name type="scientific">Caldilinea aerophila (strain DSM 14535 / JCM 11387 / NBRC 104270 / STL-6-O1)</name>
    <dbReference type="NCBI Taxonomy" id="926550"/>
    <lineage>
        <taxon>Bacteria</taxon>
        <taxon>Bacillati</taxon>
        <taxon>Chloroflexota</taxon>
        <taxon>Caldilineae</taxon>
        <taxon>Caldilineales</taxon>
        <taxon>Caldilineaceae</taxon>
        <taxon>Caldilinea</taxon>
    </lineage>
</organism>
<dbReference type="AlphaFoldDB" id="I0I8C6"/>
<dbReference type="HOGENOM" id="CLU_3133399_0_0_0"/>
<sequence>MAETGLYANAGKTPSREAVNLLEGVVAELCKSCKNVQDPMSRTVARPRG</sequence>
<dbReference type="Proteomes" id="UP000007880">
    <property type="component" value="Chromosome"/>
</dbReference>
<accession>I0I8C6</accession>
<protein>
    <submittedName>
        <fullName evidence="1">Uncharacterized protein</fullName>
    </submittedName>
</protein>
<evidence type="ECO:0000313" key="2">
    <source>
        <dbReference type="Proteomes" id="UP000007880"/>
    </source>
</evidence>
<keyword evidence="2" id="KW-1185">Reference proteome</keyword>
<gene>
    <name evidence="1" type="ordered locus">CLDAP_34740</name>
</gene>
<proteinExistence type="predicted"/>
<reference evidence="1 2" key="1">
    <citation type="submission" date="2012-02" db="EMBL/GenBank/DDBJ databases">
        <title>Complete genome sequence of Caldilinea aerophila DSM 14535 (= NBRC 102666).</title>
        <authorList>
            <person name="Oguchi A."/>
            <person name="Hosoyama A."/>
            <person name="Sekine M."/>
            <person name="Fukai R."/>
            <person name="Kato Y."/>
            <person name="Nakamura S."/>
            <person name="Hanada S."/>
            <person name="Yamazaki S."/>
            <person name="Fujita N."/>
        </authorList>
    </citation>
    <scope>NUCLEOTIDE SEQUENCE [LARGE SCALE GENOMIC DNA]</scope>
    <source>
        <strain evidence="2">DSM 14535 / JCM 11387 / NBRC 104270 / STL-6-O1</strain>
    </source>
</reference>
<dbReference type="KEGG" id="cap:CLDAP_34740"/>
<dbReference type="EMBL" id="AP012337">
    <property type="protein sequence ID" value="BAM01514.1"/>
    <property type="molecule type" value="Genomic_DNA"/>
</dbReference>